<evidence type="ECO:0000256" key="1">
    <source>
        <dbReference type="ARBA" id="ARBA00044755"/>
    </source>
</evidence>
<dbReference type="AlphaFoldDB" id="A0A842IBC6"/>
<evidence type="ECO:0000313" key="4">
    <source>
        <dbReference type="Proteomes" id="UP000555411"/>
    </source>
</evidence>
<organism evidence="3 4">
    <name type="scientific">Paragemmobacter straminiformis</name>
    <dbReference type="NCBI Taxonomy" id="2045119"/>
    <lineage>
        <taxon>Bacteria</taxon>
        <taxon>Pseudomonadati</taxon>
        <taxon>Pseudomonadota</taxon>
        <taxon>Alphaproteobacteria</taxon>
        <taxon>Rhodobacterales</taxon>
        <taxon>Paracoccaceae</taxon>
        <taxon>Paragemmobacter</taxon>
    </lineage>
</organism>
<gene>
    <name evidence="3" type="ORF">H7F16_15485</name>
</gene>
<comment type="caution">
    <text evidence="3">The sequence shown here is derived from an EMBL/GenBank/DDBJ whole genome shotgun (WGS) entry which is preliminary data.</text>
</comment>
<evidence type="ECO:0000313" key="3">
    <source>
        <dbReference type="EMBL" id="MBC2836921.1"/>
    </source>
</evidence>
<dbReference type="RefSeq" id="WP_185798518.1">
    <property type="nucleotide sequence ID" value="NZ_JACLQD010000004.1"/>
</dbReference>
<proteinExistence type="inferred from homology"/>
<comment type="similarity">
    <text evidence="1">Belongs to the bactofilin family.</text>
</comment>
<dbReference type="PANTHER" id="PTHR35024">
    <property type="entry name" value="HYPOTHETICAL CYTOSOLIC PROTEIN"/>
    <property type="match status" value="1"/>
</dbReference>
<keyword evidence="4" id="KW-1185">Reference proteome</keyword>
<dbReference type="InterPro" id="IPR007607">
    <property type="entry name" value="BacA/B"/>
</dbReference>
<accession>A0A842IBC6</accession>
<sequence>MFSKTDTPAPTPRPTSPNAAKSVLGSDLVITGDVTSTGSVEIHGQLDGNLNARGLVIGNEGVVNGTVSAETLEVKGKLDGRVSTENLTLRASAVVQADITYAATSIESGAVIQGRFTLAKKA</sequence>
<feature type="region of interest" description="Disordered" evidence="2">
    <location>
        <begin position="1"/>
        <end position="22"/>
    </location>
</feature>
<dbReference type="Proteomes" id="UP000555411">
    <property type="component" value="Unassembled WGS sequence"/>
</dbReference>
<dbReference type="EMBL" id="JACLQD010000004">
    <property type="protein sequence ID" value="MBC2836921.1"/>
    <property type="molecule type" value="Genomic_DNA"/>
</dbReference>
<evidence type="ECO:0000256" key="2">
    <source>
        <dbReference type="SAM" id="MobiDB-lite"/>
    </source>
</evidence>
<dbReference type="PANTHER" id="PTHR35024:SF4">
    <property type="entry name" value="POLYMER-FORMING CYTOSKELETAL PROTEIN"/>
    <property type="match status" value="1"/>
</dbReference>
<reference evidence="3 4" key="1">
    <citation type="journal article" date="2017" name="Int. J. Syst. Evol. Microbiol.">
        <title>Gemmobacter straminiformis sp. nov., isolated from an artificial fountain.</title>
        <authorList>
            <person name="Kang J.Y."/>
            <person name="Kim M.J."/>
            <person name="Chun J."/>
            <person name="Son K.P."/>
            <person name="Jahng K.Y."/>
        </authorList>
    </citation>
    <scope>NUCLEOTIDE SEQUENCE [LARGE SCALE GENOMIC DNA]</scope>
    <source>
        <strain evidence="3 4">CAM-8</strain>
    </source>
</reference>
<protein>
    <submittedName>
        <fullName evidence="3">Polymer-forming cytoskeletal protein</fullName>
    </submittedName>
</protein>
<name>A0A842IBC6_9RHOB</name>
<dbReference type="Pfam" id="PF04519">
    <property type="entry name" value="Bactofilin"/>
    <property type="match status" value="1"/>
</dbReference>